<sequence>MKGRETMVSAIELIEKVQMTFATQYGLTFFLTDEKGEVIASAEDDNLLSKTLLQQEDGLLPEIRMMLKHNKRLHKTLTYEIQSGLHMMASPVSTGKGTYHYLWAGILVEQGNHTEKLLNQCGYDEDYSIPILEAENKKDWLRVVDRLAQLASVCLRHEERNPMMEIFTDGWRDSIKGSKDPVTELFSRVIDGGGDIDFMGLAEQTGEDAYTITKIKGEGTDTLQDARFLAGEGFLGRTALSGERSYWEDIDGDRRSRILSSLDKKPKCLFTDPIERHDGSISVLFGGSCFKGKVTASMKNTAQMTATLVESSRLVSGLRRENSQQLSRLSSFIDICSLMASTPDPRRMVLILLDISINLVEGSFSSVIIKDKRVDKGRLITRGTYDGDINQYVKDVMERTGHLSRFPEGEFSEPKIRVMPNGGKVIEAPLSYGSEMMGILSVGVTETGEREKQENLAFLQTLSIIGSVSLQLAGRSETGAEEEKIEALQLAVAEFDEDIYRCSKESAELAALMATQLELPSDTAQSVVQACRLSYYSPAFILKMLPDGKVAAVMRTGNAILEKNSEPEMESAGTAGYIYALCLVYTRSHNIDEAMQLETMNPEVLDIFLSLIRTTHVSEAEIDLELDSAQGDAQDIKSAVKAMENLSPREQEVLLLISEGKNNQEIAETLYISTHTVKNHITKIFNKLDVSDRVNAISKVYRNIYNR</sequence>
<reference evidence="5 6" key="1">
    <citation type="submission" date="2024-05" db="EMBL/GenBank/DDBJ databases">
        <title>Genomic Encyclopedia of Type Strains, Phase IV (KMG-IV): sequencing the most valuable type-strain genomes for metagenomic binning, comparative biology and taxonomic classification.</title>
        <authorList>
            <person name="Goeker M."/>
        </authorList>
    </citation>
    <scope>NUCLEOTIDE SEQUENCE [LARGE SCALE GENOMIC DNA]</scope>
    <source>
        <strain evidence="5 6">DSM 25286</strain>
    </source>
</reference>
<evidence type="ECO:0000313" key="6">
    <source>
        <dbReference type="Proteomes" id="UP001549019"/>
    </source>
</evidence>
<dbReference type="CDD" id="cd06170">
    <property type="entry name" value="LuxR_C_like"/>
    <property type="match status" value="1"/>
</dbReference>
<dbReference type="InterPro" id="IPR000792">
    <property type="entry name" value="Tscrpt_reg_LuxR_C"/>
</dbReference>
<dbReference type="GO" id="GO:0003677">
    <property type="term" value="F:DNA binding"/>
    <property type="evidence" value="ECO:0007669"/>
    <property type="project" value="UniProtKB-KW"/>
</dbReference>
<dbReference type="EMBL" id="JBDZDV010000002">
    <property type="protein sequence ID" value="MET3110877.1"/>
    <property type="molecule type" value="Genomic_DNA"/>
</dbReference>
<name>A0ABV2E8Z0_9STAP</name>
<keyword evidence="3" id="KW-0804">Transcription</keyword>
<proteinExistence type="predicted"/>
<evidence type="ECO:0000256" key="3">
    <source>
        <dbReference type="ARBA" id="ARBA00023163"/>
    </source>
</evidence>
<accession>A0ABV2E8Z0</accession>
<dbReference type="Pfam" id="PF00196">
    <property type="entry name" value="GerE"/>
    <property type="match status" value="1"/>
</dbReference>
<organism evidence="5 6">
    <name type="scientific">Salinicoccus halitifaciens</name>
    <dbReference type="NCBI Taxonomy" id="1073415"/>
    <lineage>
        <taxon>Bacteria</taxon>
        <taxon>Bacillati</taxon>
        <taxon>Bacillota</taxon>
        <taxon>Bacilli</taxon>
        <taxon>Bacillales</taxon>
        <taxon>Staphylococcaceae</taxon>
        <taxon>Salinicoccus</taxon>
    </lineage>
</organism>
<keyword evidence="6" id="KW-1185">Reference proteome</keyword>
<protein>
    <submittedName>
        <fullName evidence="5">DNA-binding CsgD family transcriptional regulator</fullName>
    </submittedName>
</protein>
<dbReference type="Proteomes" id="UP001549019">
    <property type="component" value="Unassembled WGS sequence"/>
</dbReference>
<dbReference type="PRINTS" id="PR00038">
    <property type="entry name" value="HTHLUXR"/>
</dbReference>
<dbReference type="PANTHER" id="PTHR44688">
    <property type="entry name" value="DNA-BINDING TRANSCRIPTIONAL ACTIVATOR DEVR_DOSR"/>
    <property type="match status" value="1"/>
</dbReference>
<comment type="caution">
    <text evidence="5">The sequence shown here is derived from an EMBL/GenBank/DDBJ whole genome shotgun (WGS) entry which is preliminary data.</text>
</comment>
<dbReference type="InterPro" id="IPR016032">
    <property type="entry name" value="Sig_transdc_resp-reg_C-effctor"/>
</dbReference>
<evidence type="ECO:0000259" key="4">
    <source>
        <dbReference type="PROSITE" id="PS50043"/>
    </source>
</evidence>
<gene>
    <name evidence="5" type="ORF">ABHD89_001279</name>
</gene>
<evidence type="ECO:0000313" key="5">
    <source>
        <dbReference type="EMBL" id="MET3110877.1"/>
    </source>
</evidence>
<feature type="domain" description="HTH luxR-type" evidence="4">
    <location>
        <begin position="639"/>
        <end position="704"/>
    </location>
</feature>
<dbReference type="PANTHER" id="PTHR44688:SF16">
    <property type="entry name" value="DNA-BINDING TRANSCRIPTIONAL ACTIVATOR DEVR_DOSR"/>
    <property type="match status" value="1"/>
</dbReference>
<dbReference type="Gene3D" id="1.10.10.10">
    <property type="entry name" value="Winged helix-like DNA-binding domain superfamily/Winged helix DNA-binding domain"/>
    <property type="match status" value="1"/>
</dbReference>
<keyword evidence="1" id="KW-0805">Transcription regulation</keyword>
<evidence type="ECO:0000256" key="1">
    <source>
        <dbReference type="ARBA" id="ARBA00023015"/>
    </source>
</evidence>
<dbReference type="SMART" id="SM00421">
    <property type="entry name" value="HTH_LUXR"/>
    <property type="match status" value="1"/>
</dbReference>
<dbReference type="InterPro" id="IPR036388">
    <property type="entry name" value="WH-like_DNA-bd_sf"/>
</dbReference>
<dbReference type="SUPFAM" id="SSF46894">
    <property type="entry name" value="C-terminal effector domain of the bipartite response regulators"/>
    <property type="match status" value="1"/>
</dbReference>
<dbReference type="PROSITE" id="PS50043">
    <property type="entry name" value="HTH_LUXR_2"/>
    <property type="match status" value="1"/>
</dbReference>
<keyword evidence="2 5" id="KW-0238">DNA-binding</keyword>
<evidence type="ECO:0000256" key="2">
    <source>
        <dbReference type="ARBA" id="ARBA00023125"/>
    </source>
</evidence>